<dbReference type="PATRIC" id="fig|438.15.peg.2554"/>
<sequence length="342" mass="39547">MFTFIIRHKNLPALKATISSIIKQNICDNEIIILNYNASDADLLQIKHELSLSSLSLKIVSGSDCWASDLNDSILMLTTPYCIICDEGTVWSPDYLKISLSQLLEVNKKYGEITAYVSRGVENYGYYSKNTFRTKDIIHIMPSLPEGIMSISNMIFENQFTLAQAILNSDFIKKIKFNAVLNTTAYWDYCTQLMFLGNIYATNQLHTFLYYDLKDNQPPWPQNYILRPIPENDKKILHNYIFRKSIEDKNSPYNRIATERGFGHVYHLVNTLADRVRYLETSNHSSHEALDVLSRQVSIQNEVIDDVKKLSHNLSYNAFLLKADKIFDKLWNIKRKIFSNGK</sequence>
<dbReference type="SUPFAM" id="SSF53448">
    <property type="entry name" value="Nucleotide-diphospho-sugar transferases"/>
    <property type="match status" value="1"/>
</dbReference>
<evidence type="ECO:0008006" key="3">
    <source>
        <dbReference type="Google" id="ProtNLM"/>
    </source>
</evidence>
<dbReference type="CDD" id="cd00761">
    <property type="entry name" value="Glyco_tranf_GTA_type"/>
    <property type="match status" value="1"/>
</dbReference>
<evidence type="ECO:0000313" key="2">
    <source>
        <dbReference type="Proteomes" id="UP000093796"/>
    </source>
</evidence>
<gene>
    <name evidence="1" type="ORF">SRCM100623_02309</name>
</gene>
<dbReference type="AlphaFoldDB" id="A0A1A0D2Q3"/>
<comment type="caution">
    <text evidence="1">The sequence shown here is derived from an EMBL/GenBank/DDBJ whole genome shotgun (WGS) entry which is preliminary data.</text>
</comment>
<protein>
    <recommendedName>
        <fullName evidence="3">Glycosyltransferase 2-like domain-containing protein</fullName>
    </recommendedName>
</protein>
<name>A0A1A0D2Q3_ACEPA</name>
<dbReference type="InterPro" id="IPR029044">
    <property type="entry name" value="Nucleotide-diphossugar_trans"/>
</dbReference>
<organism evidence="1 2">
    <name type="scientific">Acetobacter pasteurianus</name>
    <name type="common">Acetobacter turbidans</name>
    <dbReference type="NCBI Taxonomy" id="438"/>
    <lineage>
        <taxon>Bacteria</taxon>
        <taxon>Pseudomonadati</taxon>
        <taxon>Pseudomonadota</taxon>
        <taxon>Alphaproteobacteria</taxon>
        <taxon>Acetobacterales</taxon>
        <taxon>Acetobacteraceae</taxon>
        <taxon>Acetobacter</taxon>
    </lineage>
</organism>
<dbReference type="Gene3D" id="3.90.550.10">
    <property type="entry name" value="Spore Coat Polysaccharide Biosynthesis Protein SpsA, Chain A"/>
    <property type="match status" value="1"/>
</dbReference>
<evidence type="ECO:0000313" key="1">
    <source>
        <dbReference type="EMBL" id="OAZ69593.1"/>
    </source>
</evidence>
<proteinExistence type="predicted"/>
<accession>A0A1A0D2Q3</accession>
<dbReference type="EMBL" id="LYUD01000123">
    <property type="protein sequence ID" value="OAZ69593.1"/>
    <property type="molecule type" value="Genomic_DNA"/>
</dbReference>
<dbReference type="Proteomes" id="UP000093796">
    <property type="component" value="Unassembled WGS sequence"/>
</dbReference>
<reference evidence="1 2" key="1">
    <citation type="submission" date="2016-05" db="EMBL/GenBank/DDBJ databases">
        <title>Genome sequencing of Acetobacter pasteurianus strain SRCM100623.</title>
        <authorList>
            <person name="Song Y.R."/>
        </authorList>
    </citation>
    <scope>NUCLEOTIDE SEQUENCE [LARGE SCALE GENOMIC DNA]</scope>
    <source>
        <strain evidence="1 2">SRCM100623</strain>
    </source>
</reference>